<evidence type="ECO:0000256" key="3">
    <source>
        <dbReference type="ARBA" id="ARBA00022475"/>
    </source>
</evidence>
<dbReference type="Gene3D" id="2.60.40.150">
    <property type="entry name" value="C2 domain"/>
    <property type="match status" value="2"/>
</dbReference>
<dbReference type="GO" id="GO:0004721">
    <property type="term" value="F:phosphoprotein phosphatase activity"/>
    <property type="evidence" value="ECO:0007669"/>
    <property type="project" value="UniProtKB-KW"/>
</dbReference>
<keyword evidence="11" id="KW-0449">Lipoprotein</keyword>
<dbReference type="InterPro" id="IPR000387">
    <property type="entry name" value="Tyr_Pase_dom"/>
</dbReference>
<dbReference type="InterPro" id="IPR010734">
    <property type="entry name" value="Copine_C"/>
</dbReference>
<dbReference type="InterPro" id="IPR035010">
    <property type="entry name" value="PHS1"/>
</dbReference>
<gene>
    <name evidence="16" type="ORF">SAY87_003205</name>
</gene>
<dbReference type="InterPro" id="IPR000008">
    <property type="entry name" value="C2_dom"/>
</dbReference>
<dbReference type="PROSITE" id="PS50004">
    <property type="entry name" value="C2"/>
    <property type="match status" value="2"/>
</dbReference>
<dbReference type="InterPro" id="IPR037768">
    <property type="entry name" value="C2B_Copine"/>
</dbReference>
<comment type="caution">
    <text evidence="16">The sequence shown here is derived from an EMBL/GenBank/DDBJ whole genome shotgun (WGS) entry which is preliminary data.</text>
</comment>
<comment type="similarity">
    <text evidence="2">Belongs to the copine family.</text>
</comment>
<evidence type="ECO:0000313" key="16">
    <source>
        <dbReference type="EMBL" id="KAK4768064.1"/>
    </source>
</evidence>
<dbReference type="SUPFAM" id="SSF53300">
    <property type="entry name" value="vWA-like"/>
    <property type="match status" value="1"/>
</dbReference>
<dbReference type="Gene3D" id="1.10.1070.11">
    <property type="entry name" value="Phosphatidylinositol 3-/4-kinase, catalytic domain"/>
    <property type="match status" value="1"/>
</dbReference>
<dbReference type="Gene3D" id="3.90.190.10">
    <property type="entry name" value="Protein tyrosine phosphatase superfamily"/>
    <property type="match status" value="1"/>
</dbReference>
<reference evidence="16 17" key="1">
    <citation type="journal article" date="2023" name="Hortic Res">
        <title>Pangenome of water caltrop reveals structural variations and asymmetric subgenome divergence after allopolyploidization.</title>
        <authorList>
            <person name="Zhang X."/>
            <person name="Chen Y."/>
            <person name="Wang L."/>
            <person name="Yuan Y."/>
            <person name="Fang M."/>
            <person name="Shi L."/>
            <person name="Lu R."/>
            <person name="Comes H.P."/>
            <person name="Ma Y."/>
            <person name="Chen Y."/>
            <person name="Huang G."/>
            <person name="Zhou Y."/>
            <person name="Zheng Z."/>
            <person name="Qiu Y."/>
        </authorList>
    </citation>
    <scope>NUCLEOTIDE SEQUENCE [LARGE SCALE GENOMIC DNA]</scope>
    <source>
        <tissue evidence="16">Roots</tissue>
    </source>
</reference>
<feature type="domain" description="C2" evidence="13">
    <location>
        <begin position="953"/>
        <end position="1086"/>
    </location>
</feature>
<feature type="compositionally biased region" description="Polar residues" evidence="12">
    <location>
        <begin position="548"/>
        <end position="557"/>
    </location>
</feature>
<evidence type="ECO:0000256" key="6">
    <source>
        <dbReference type="ARBA" id="ARBA00022801"/>
    </source>
</evidence>
<evidence type="ECO:0000256" key="5">
    <source>
        <dbReference type="ARBA" id="ARBA00022737"/>
    </source>
</evidence>
<keyword evidence="10" id="KW-0472">Membrane</keyword>
<evidence type="ECO:0000313" key="17">
    <source>
        <dbReference type="Proteomes" id="UP001345219"/>
    </source>
</evidence>
<dbReference type="InterPro" id="IPR035892">
    <property type="entry name" value="C2_domain_sf"/>
</dbReference>
<evidence type="ECO:0000256" key="7">
    <source>
        <dbReference type="ARBA" id="ARBA00022821"/>
    </source>
</evidence>
<evidence type="ECO:0000259" key="15">
    <source>
        <dbReference type="PROSITE" id="PS50056"/>
    </source>
</evidence>
<evidence type="ECO:0000256" key="2">
    <source>
        <dbReference type="ARBA" id="ARBA00009048"/>
    </source>
</evidence>
<dbReference type="FunFam" id="2.60.40.150:FF:000168">
    <property type="entry name" value="Protein BONZAI 1"/>
    <property type="match status" value="1"/>
</dbReference>
<name>A0AAN7QHQ6_9MYRT</name>
<dbReference type="PROSITE" id="PS50056">
    <property type="entry name" value="TYR_PHOSPHATASE_2"/>
    <property type="match status" value="1"/>
</dbReference>
<proteinExistence type="inferred from homology"/>
<dbReference type="SMART" id="SM00195">
    <property type="entry name" value="DSPc"/>
    <property type="match status" value="1"/>
</dbReference>
<dbReference type="InterPro" id="IPR002035">
    <property type="entry name" value="VWF_A"/>
</dbReference>
<dbReference type="SMART" id="SM00327">
    <property type="entry name" value="VWA"/>
    <property type="match status" value="1"/>
</dbReference>
<keyword evidence="3" id="KW-1003">Cell membrane</keyword>
<dbReference type="PANTHER" id="PTHR47100:SF5">
    <property type="entry name" value="DUAL SPECIFICITY PROTEIN PHOSPHATASE PHS1"/>
    <property type="match status" value="1"/>
</dbReference>
<dbReference type="CDD" id="cd14498">
    <property type="entry name" value="DSP"/>
    <property type="match status" value="1"/>
</dbReference>
<sequence>MTKEPPRRDQSQLQLHDREEDREVEPQGSEEPDTPFPLTVTSRLLYMLGDITAVPTYKFSQWLELVRKRSSTLCRASGFPHSHLHDTMLSSSSSLSCISVSDVDTKSALPSPVGQGPEVSLWERTQHQHEHLEDEMNKALEVTVNSGGVVFFALFRLPGTNGVNREAVAVIKITSSRMATQSERLGYEFAKWLGIRTPQARVVHNSGTEWQQIKEAAEKAREAALAEGDEIGEMTCTELLEALELSRCLFLMSYVHGSPLLESSVAFESRETAEKTAAAIGRIFMLDLVLRNEDRLPCHQLHWRGNPANLLLADKMVSIGANALDEAFDSAVERYRPRVIRALQKERRSTSVDSRMNTHKQGLVLQASNLSDIMESSESSSLSQCSDVSSETTSSEFYIVAIDTGVPRRPPAGKRANDQTNYPKLVELLLNSTEYSMYLLHEITGGKLGFLAVDENESATNTQISDITSAVHEFRGGFRAALRDLQGFYIFLLTLHQKLDYLLRSFLSIINRTSSGEFEKEEQGASESPSQLTMSPSTSAQNKEHNPIESQEYSTDSDWQRTPAKSSTGNKEISESSSPLSRENWHGKLCKRSAEQLRSLRLKTKLRDFHKFAKVDAETSRDIEQWNEMLKNEAVKLCQENNFNTGFFEGSDNNSVIDAYELKVRLEHILERIALISEAASTEKPSSITNSMFIGGALAARSVFTLQQLGITHILCLCSKEIGQSDSQYPDLFEYKNFSIGDDEDTNISSIFEEACDFIDLVDQKGGKVLVHCFEGRSRSATLVLAHLMLRKNFTLLEAWNTLKRVHRRAQPNDGFAKILSDLDRKLHGKVSLEWHKRKSTMKICPICGKNAGLSSSSLKLHLQKAHKKLSSGSVDSTMTMEIEKALSALKINRTLKEVSAISAGLHWTCQSLRKRAFRLPCHLCSMGNCCSDDGAGRAAVGGTAAYPANDGPNDAVQLLLGARGYHGLLSQIELSFSASGLRDQDVCSKRDPLLVIYTKGRNGTIEEVGRTEVVINSLNPTWITKHSMDFQFEAVQTLVFRVYDVDTPFHNVEVKMLKLDEQQFLGEATCVLSQIVTKSSRSLTLDLVPGIEAADSLNTRSCGKLFVHAEECVGSKSTTEIIFRCSDLEHKNLFSRSDPFLVISKHVESGPPIPVCKTEVMKNDMRPSWKSVFLNMQQVGSKESPLVIECFNFNSNGKHDLIGKVQKSLLELERLHSSGQGENLSVPTSVSNNYQNKVLKSQLFVDKFNETIQYTFLDYLAQGFELNFMVAVDFTASNGNPRVSDSLHYIDPSGHPNAYQKAILEIGEVLQFYDSDKRFPAWGFGARPIDGPVSHCFNLNGSKNYCEVDGIQGIMMAYMSALLNVSLAGPTLFGPVISSATLMASQSLANSSRKYFVLLIITDGVVTDLQETKDALVKASDLPLSILIVGVGGADFKEMEILDGDKGDRLESSTGRVASRDIVQFVPLRNIQGGEVSTIQSLLEELPSQFLTFMRSRDIRPN</sequence>
<evidence type="ECO:0000256" key="11">
    <source>
        <dbReference type="ARBA" id="ARBA00023288"/>
    </source>
</evidence>
<dbReference type="SUPFAM" id="SSF49562">
    <property type="entry name" value="C2 domain (Calcium/lipid-binding domain, CaLB)"/>
    <property type="match status" value="2"/>
</dbReference>
<dbReference type="FunFam" id="3.90.190.10:FF:000148">
    <property type="entry name" value="Dual specificity protein phosphatase PHS1"/>
    <property type="match status" value="1"/>
</dbReference>
<organism evidence="16 17">
    <name type="scientific">Trapa incisa</name>
    <dbReference type="NCBI Taxonomy" id="236973"/>
    <lineage>
        <taxon>Eukaryota</taxon>
        <taxon>Viridiplantae</taxon>
        <taxon>Streptophyta</taxon>
        <taxon>Embryophyta</taxon>
        <taxon>Tracheophyta</taxon>
        <taxon>Spermatophyta</taxon>
        <taxon>Magnoliopsida</taxon>
        <taxon>eudicotyledons</taxon>
        <taxon>Gunneridae</taxon>
        <taxon>Pentapetalae</taxon>
        <taxon>rosids</taxon>
        <taxon>malvids</taxon>
        <taxon>Myrtales</taxon>
        <taxon>Lythraceae</taxon>
        <taxon>Trapa</taxon>
    </lineage>
</organism>
<keyword evidence="4" id="KW-0479">Metal-binding</keyword>
<keyword evidence="7" id="KW-0611">Plant defense</keyword>
<dbReference type="Pfam" id="PF00782">
    <property type="entry name" value="DSPc"/>
    <property type="match status" value="1"/>
</dbReference>
<evidence type="ECO:0000256" key="12">
    <source>
        <dbReference type="SAM" id="MobiDB-lite"/>
    </source>
</evidence>
<protein>
    <submittedName>
        <fullName evidence="16">Uncharacterized protein</fullName>
    </submittedName>
</protein>
<feature type="compositionally biased region" description="Basic and acidic residues" evidence="12">
    <location>
        <begin position="1"/>
        <end position="25"/>
    </location>
</feature>
<dbReference type="Pfam" id="PF09192">
    <property type="entry name" value="Act-Frag_cataly"/>
    <property type="match status" value="1"/>
</dbReference>
<evidence type="ECO:0000259" key="13">
    <source>
        <dbReference type="PROSITE" id="PS50004"/>
    </source>
</evidence>
<dbReference type="GO" id="GO:0005886">
    <property type="term" value="C:plasma membrane"/>
    <property type="evidence" value="ECO:0007669"/>
    <property type="project" value="UniProtKB-SubCell"/>
</dbReference>
<dbReference type="InterPro" id="IPR015275">
    <property type="entry name" value="Actin-fragmin_kin_cat_dom"/>
</dbReference>
<keyword evidence="5" id="KW-0677">Repeat</keyword>
<dbReference type="GO" id="GO:0046872">
    <property type="term" value="F:metal ion binding"/>
    <property type="evidence" value="ECO:0007669"/>
    <property type="project" value="UniProtKB-KW"/>
</dbReference>
<feature type="domain" description="Tyrosine-protein phosphatase" evidence="14">
    <location>
        <begin position="684"/>
        <end position="829"/>
    </location>
</feature>
<feature type="domain" description="C2" evidence="13">
    <location>
        <begin position="1102"/>
        <end position="1227"/>
    </location>
</feature>
<dbReference type="CDD" id="cd04047">
    <property type="entry name" value="C2B_Copine"/>
    <property type="match status" value="1"/>
</dbReference>
<evidence type="ECO:0000256" key="4">
    <source>
        <dbReference type="ARBA" id="ARBA00022723"/>
    </source>
</evidence>
<dbReference type="InterPro" id="IPR036465">
    <property type="entry name" value="vWFA_dom_sf"/>
</dbReference>
<dbReference type="SUPFAM" id="SSF52799">
    <property type="entry name" value="(Phosphotyrosine protein) phosphatases II"/>
    <property type="match status" value="1"/>
</dbReference>
<dbReference type="InterPro" id="IPR036940">
    <property type="entry name" value="PI3/4_kinase_cat_sf"/>
</dbReference>
<evidence type="ECO:0000256" key="9">
    <source>
        <dbReference type="ARBA" id="ARBA00022912"/>
    </source>
</evidence>
<dbReference type="GO" id="GO:0006952">
    <property type="term" value="P:defense response"/>
    <property type="evidence" value="ECO:0007669"/>
    <property type="project" value="UniProtKB-KW"/>
</dbReference>
<feature type="domain" description="Tyrosine specific protein phosphatases" evidence="15">
    <location>
        <begin position="749"/>
        <end position="805"/>
    </location>
</feature>
<keyword evidence="17" id="KW-1185">Reference proteome</keyword>
<accession>A0AAN7QHQ6</accession>
<evidence type="ECO:0000256" key="8">
    <source>
        <dbReference type="ARBA" id="ARBA00022837"/>
    </source>
</evidence>
<dbReference type="InterPro" id="IPR020422">
    <property type="entry name" value="TYR_PHOSPHATASE_DUAL_dom"/>
</dbReference>
<dbReference type="SMART" id="SM00239">
    <property type="entry name" value="C2"/>
    <property type="match status" value="2"/>
</dbReference>
<keyword evidence="8" id="KW-0106">Calcium</keyword>
<dbReference type="Pfam" id="PF07002">
    <property type="entry name" value="Copine"/>
    <property type="match status" value="1"/>
</dbReference>
<dbReference type="PROSITE" id="PS50054">
    <property type="entry name" value="TYR_PHOSPHATASE_DUAL"/>
    <property type="match status" value="1"/>
</dbReference>
<dbReference type="Proteomes" id="UP001345219">
    <property type="component" value="Chromosome 3"/>
</dbReference>
<comment type="subcellular location">
    <subcellularLocation>
        <location evidence="1">Cell membrane</location>
        <topology evidence="1">Lipid-anchor</topology>
    </subcellularLocation>
</comment>
<dbReference type="InterPro" id="IPR000340">
    <property type="entry name" value="Dual-sp_phosphatase_cat-dom"/>
</dbReference>
<keyword evidence="6" id="KW-0378">Hydrolase</keyword>
<feature type="compositionally biased region" description="Polar residues" evidence="12">
    <location>
        <begin position="525"/>
        <end position="541"/>
    </location>
</feature>
<dbReference type="CDD" id="cd01459">
    <property type="entry name" value="vWA_copine_like"/>
    <property type="match status" value="1"/>
</dbReference>
<feature type="region of interest" description="Disordered" evidence="12">
    <location>
        <begin position="517"/>
        <end position="584"/>
    </location>
</feature>
<evidence type="ECO:0000259" key="14">
    <source>
        <dbReference type="PROSITE" id="PS50054"/>
    </source>
</evidence>
<dbReference type="GO" id="GO:0009737">
    <property type="term" value="P:response to abscisic acid"/>
    <property type="evidence" value="ECO:0007669"/>
    <property type="project" value="InterPro"/>
</dbReference>
<dbReference type="EMBL" id="JAXIOK010000006">
    <property type="protein sequence ID" value="KAK4768064.1"/>
    <property type="molecule type" value="Genomic_DNA"/>
</dbReference>
<feature type="compositionally biased region" description="Polar residues" evidence="12">
    <location>
        <begin position="563"/>
        <end position="581"/>
    </location>
</feature>
<dbReference type="SUPFAM" id="SSF56112">
    <property type="entry name" value="Protein kinase-like (PK-like)"/>
    <property type="match status" value="1"/>
</dbReference>
<dbReference type="InterPro" id="IPR029021">
    <property type="entry name" value="Prot-tyrosine_phosphatase-like"/>
</dbReference>
<dbReference type="Pfam" id="PF00168">
    <property type="entry name" value="C2"/>
    <property type="match status" value="2"/>
</dbReference>
<dbReference type="GO" id="GO:0043622">
    <property type="term" value="P:cortical microtubule organization"/>
    <property type="evidence" value="ECO:0007669"/>
    <property type="project" value="InterPro"/>
</dbReference>
<evidence type="ECO:0000256" key="10">
    <source>
        <dbReference type="ARBA" id="ARBA00023136"/>
    </source>
</evidence>
<dbReference type="CDD" id="cd04048">
    <property type="entry name" value="C2A_Copine"/>
    <property type="match status" value="1"/>
</dbReference>
<keyword evidence="9" id="KW-0904">Protein phosphatase</keyword>
<feature type="region of interest" description="Disordered" evidence="12">
    <location>
        <begin position="1"/>
        <end position="37"/>
    </location>
</feature>
<dbReference type="PROSITE" id="PS00383">
    <property type="entry name" value="TYR_PHOSPHATASE_1"/>
    <property type="match status" value="1"/>
</dbReference>
<evidence type="ECO:0000256" key="1">
    <source>
        <dbReference type="ARBA" id="ARBA00004193"/>
    </source>
</evidence>
<dbReference type="InterPro" id="IPR016130">
    <property type="entry name" value="Tyr_Pase_AS"/>
</dbReference>
<dbReference type="InterPro" id="IPR011009">
    <property type="entry name" value="Kinase-like_dom_sf"/>
</dbReference>
<dbReference type="PANTHER" id="PTHR47100">
    <property type="entry name" value="DUAL SPECIFICITY PROTEIN PHOSPHATASE PHS1"/>
    <property type="match status" value="1"/>
</dbReference>